<name>A0AAN9PZH0_CANGL</name>
<dbReference type="Gene3D" id="3.90.1300.10">
    <property type="entry name" value="Amidase signature (AS) domain"/>
    <property type="match status" value="1"/>
</dbReference>
<protein>
    <recommendedName>
        <fullName evidence="1">Amidase domain-containing protein</fullName>
    </recommendedName>
</protein>
<dbReference type="PANTHER" id="PTHR46310:SF7">
    <property type="entry name" value="AMIDASE 1"/>
    <property type="match status" value="1"/>
</dbReference>
<dbReference type="Pfam" id="PF01425">
    <property type="entry name" value="Amidase"/>
    <property type="match status" value="1"/>
</dbReference>
<dbReference type="InterPro" id="IPR036928">
    <property type="entry name" value="AS_sf"/>
</dbReference>
<dbReference type="PANTHER" id="PTHR46310">
    <property type="entry name" value="AMIDASE 1"/>
    <property type="match status" value="1"/>
</dbReference>
<dbReference type="AlphaFoldDB" id="A0AAN9PZH0"/>
<evidence type="ECO:0000313" key="2">
    <source>
        <dbReference type="EMBL" id="KAK7316157.1"/>
    </source>
</evidence>
<gene>
    <name evidence="2" type="ORF">VNO77_34937</name>
</gene>
<dbReference type="Proteomes" id="UP001367508">
    <property type="component" value="Unassembled WGS sequence"/>
</dbReference>
<organism evidence="2 3">
    <name type="scientific">Canavalia gladiata</name>
    <name type="common">Sword bean</name>
    <name type="synonym">Dolichos gladiatus</name>
    <dbReference type="NCBI Taxonomy" id="3824"/>
    <lineage>
        <taxon>Eukaryota</taxon>
        <taxon>Viridiplantae</taxon>
        <taxon>Streptophyta</taxon>
        <taxon>Embryophyta</taxon>
        <taxon>Tracheophyta</taxon>
        <taxon>Spermatophyta</taxon>
        <taxon>Magnoliopsida</taxon>
        <taxon>eudicotyledons</taxon>
        <taxon>Gunneridae</taxon>
        <taxon>Pentapetalae</taxon>
        <taxon>rosids</taxon>
        <taxon>fabids</taxon>
        <taxon>Fabales</taxon>
        <taxon>Fabaceae</taxon>
        <taxon>Papilionoideae</taxon>
        <taxon>50 kb inversion clade</taxon>
        <taxon>NPAAA clade</taxon>
        <taxon>indigoferoid/millettioid clade</taxon>
        <taxon>Phaseoleae</taxon>
        <taxon>Canavalia</taxon>
    </lineage>
</organism>
<feature type="domain" description="Amidase" evidence="1">
    <location>
        <begin position="109"/>
        <end position="495"/>
    </location>
</feature>
<dbReference type="EMBL" id="JAYMYQ010000008">
    <property type="protein sequence ID" value="KAK7316157.1"/>
    <property type="molecule type" value="Genomic_DNA"/>
</dbReference>
<dbReference type="InterPro" id="IPR023631">
    <property type="entry name" value="Amidase_dom"/>
</dbReference>
<keyword evidence="3" id="KW-1185">Reference proteome</keyword>
<comment type="caution">
    <text evidence="2">The sequence shown here is derived from an EMBL/GenBank/DDBJ whole genome shotgun (WGS) entry which is preliminary data.</text>
</comment>
<evidence type="ECO:0000313" key="3">
    <source>
        <dbReference type="Proteomes" id="UP001367508"/>
    </source>
</evidence>
<sequence>MGSSSQLVRSLHRISPPLFSYMDIPGTIRLNGELSPIGALVAPHYRVSNSSPIYRSPILIPSHNSETKIDSSIISYSFFERVRAASMDNSTYHGAFVERFIIQSNESCNVPLNSLTFAVKDMFDLDGYVASFGNPDWKRTHSKAKSHAPTVLALLKAGATFVGTTVMDELAYSIRGENIHYGTPKNPCAAKRVPGGSSSGSAVVVGAGYVDFSIGTDCLGSSRIPASYCGIFGIRPSYDVISGSGVIHMAESFDTVGWFAKNPAILNKVGRVLLNLPSATPRVKPTKVIIALDSFLLSSIPYHVLTRKVVKEIRKLYGGDVIKYEIIGNYVMSKVPELEHFMDEEHIVPLAALSNAMQYLERCEFKNIHGDWIRKVKPQLGPGVKENIKEALGTVEEIKKVNTCHTIRKKLRDAITDLLGDFGVIMMPTVPGPPPKLHHVKNVHELKDFSEMAFTLMSISGVSGCCQVSIPLGMHKKLPISISLLAKHGADEFLLSLVENMYDNIKEEEAPYVRV</sequence>
<accession>A0AAN9PZH0</accession>
<reference evidence="2 3" key="1">
    <citation type="submission" date="2024-01" db="EMBL/GenBank/DDBJ databases">
        <title>The genomes of 5 underutilized Papilionoideae crops provide insights into root nodulation and disease resistanc.</title>
        <authorList>
            <person name="Jiang F."/>
        </authorList>
    </citation>
    <scope>NUCLEOTIDE SEQUENCE [LARGE SCALE GENOMIC DNA]</scope>
    <source>
        <strain evidence="2">LVBAO_FW01</strain>
        <tissue evidence="2">Leaves</tissue>
    </source>
</reference>
<proteinExistence type="predicted"/>
<evidence type="ECO:0000259" key="1">
    <source>
        <dbReference type="Pfam" id="PF01425"/>
    </source>
</evidence>
<dbReference type="SUPFAM" id="SSF75304">
    <property type="entry name" value="Amidase signature (AS) enzymes"/>
    <property type="match status" value="1"/>
</dbReference>